<dbReference type="Proteomes" id="UP000276991">
    <property type="component" value="Unassembled WGS sequence"/>
</dbReference>
<evidence type="ECO:0000256" key="8">
    <source>
        <dbReference type="ARBA" id="ARBA00023273"/>
    </source>
</evidence>
<keyword evidence="6 10" id="KW-0175">Coiled coil</keyword>
<reference evidence="12 13" key="1">
    <citation type="submission" date="2018-08" db="EMBL/GenBank/DDBJ databases">
        <authorList>
            <person name="Laetsch R D."/>
            <person name="Stevens L."/>
            <person name="Kumar S."/>
            <person name="Blaxter L. M."/>
        </authorList>
    </citation>
    <scope>NUCLEOTIDE SEQUENCE [LARGE SCALE GENOMIC DNA]</scope>
</reference>
<evidence type="ECO:0000256" key="2">
    <source>
        <dbReference type="ARBA" id="ARBA00004496"/>
    </source>
</evidence>
<evidence type="ECO:0000256" key="1">
    <source>
        <dbReference type="ARBA" id="ARBA00004138"/>
    </source>
</evidence>
<comment type="subcellular location">
    <subcellularLocation>
        <location evidence="1">Cell projection</location>
        <location evidence="1">Cilium</location>
    </subcellularLocation>
    <subcellularLocation>
        <location evidence="2">Cytoplasm</location>
    </subcellularLocation>
</comment>
<evidence type="ECO:0000256" key="10">
    <source>
        <dbReference type="SAM" id="Coils"/>
    </source>
</evidence>
<dbReference type="InterPro" id="IPR023379">
    <property type="entry name" value="BART_dom"/>
</dbReference>
<keyword evidence="7" id="KW-0969">Cilium</keyword>
<dbReference type="PANTHER" id="PTHR21532">
    <property type="entry name" value="PHOSPHODIESTERASE HL"/>
    <property type="match status" value="1"/>
</dbReference>
<name>A0A498S8X6_ACAVI</name>
<accession>A0A498S8X6</accession>
<dbReference type="GO" id="GO:0005930">
    <property type="term" value="C:axoneme"/>
    <property type="evidence" value="ECO:0007669"/>
    <property type="project" value="TreeGrafter"/>
</dbReference>
<evidence type="ECO:0000259" key="11">
    <source>
        <dbReference type="Pfam" id="PF11527"/>
    </source>
</evidence>
<gene>
    <name evidence="12" type="ORF">NAV_LOCUS1276</name>
</gene>
<dbReference type="GO" id="GO:0097546">
    <property type="term" value="C:ciliary base"/>
    <property type="evidence" value="ECO:0007669"/>
    <property type="project" value="TreeGrafter"/>
</dbReference>
<dbReference type="PANTHER" id="PTHR21532:SF0">
    <property type="entry name" value="CILIA- AND FLAGELLA-ASSOCIATED PROTEIN 36"/>
    <property type="match status" value="1"/>
</dbReference>
<feature type="domain" description="BART" evidence="11">
    <location>
        <begin position="12"/>
        <end position="98"/>
    </location>
</feature>
<evidence type="ECO:0000313" key="12">
    <source>
        <dbReference type="EMBL" id="VBB26446.1"/>
    </source>
</evidence>
<organism evidence="12 13">
    <name type="scientific">Acanthocheilonema viteae</name>
    <name type="common">Filarial nematode worm</name>
    <name type="synonym">Dipetalonema viteae</name>
    <dbReference type="NCBI Taxonomy" id="6277"/>
    <lineage>
        <taxon>Eukaryota</taxon>
        <taxon>Metazoa</taxon>
        <taxon>Ecdysozoa</taxon>
        <taxon>Nematoda</taxon>
        <taxon>Chromadorea</taxon>
        <taxon>Rhabditida</taxon>
        <taxon>Spirurina</taxon>
        <taxon>Spiruromorpha</taxon>
        <taxon>Filarioidea</taxon>
        <taxon>Onchocercidae</taxon>
        <taxon>Acanthocheilonema</taxon>
    </lineage>
</organism>
<dbReference type="EMBL" id="UPTC01000105">
    <property type="protein sequence ID" value="VBB26446.1"/>
    <property type="molecule type" value="Genomic_DNA"/>
</dbReference>
<evidence type="ECO:0000256" key="9">
    <source>
        <dbReference type="ARBA" id="ARBA00031593"/>
    </source>
</evidence>
<evidence type="ECO:0000256" key="5">
    <source>
        <dbReference type="ARBA" id="ARBA00022490"/>
    </source>
</evidence>
<dbReference type="OrthoDB" id="272687at2759"/>
<dbReference type="Pfam" id="PF11527">
    <property type="entry name" value="ARL2_Bind_BART"/>
    <property type="match status" value="1"/>
</dbReference>
<feature type="coiled-coil region" evidence="10">
    <location>
        <begin position="144"/>
        <end position="187"/>
    </location>
</feature>
<protein>
    <recommendedName>
        <fullName evidence="4">Cilia- and flagella-associated protein 36</fullName>
    </recommendedName>
    <alternativeName>
        <fullName evidence="9">Coiled-coil domain-containing protein 104</fullName>
    </alternativeName>
</protein>
<comment type="similarity">
    <text evidence="3">Belongs to the CFAP36 family.</text>
</comment>
<keyword evidence="13" id="KW-1185">Reference proteome</keyword>
<dbReference type="InterPro" id="IPR038888">
    <property type="entry name" value="CFAP36"/>
</dbReference>
<dbReference type="AlphaFoldDB" id="A0A498S8X6"/>
<evidence type="ECO:0000256" key="6">
    <source>
        <dbReference type="ARBA" id="ARBA00023054"/>
    </source>
</evidence>
<dbReference type="Gene3D" id="1.20.1520.10">
    <property type="entry name" value="ADP-ribosylation factor-like 2-binding protein, domain"/>
    <property type="match status" value="1"/>
</dbReference>
<evidence type="ECO:0000256" key="7">
    <source>
        <dbReference type="ARBA" id="ARBA00023069"/>
    </source>
</evidence>
<proteinExistence type="inferred from homology"/>
<dbReference type="STRING" id="6277.A0A498S8X6"/>
<sequence>MFKRHSQCELSSKAVFDNFIIFLNSPMWNIPIATFLEQYSVVFDDEQNDLLLYHKIHDEFKSMVDVLMEGFCSDLNVETKQLISVLKYHDNSHKLSAKERFLCGVLPTILCIESNDISEEEFGKVLMEGLNREQYNRYIFIKVLRKSEAEFQNEAKKCEKMQLKEAMKASLQTKKQLEECKQKTEDEINTVLTSVFKMHPIVFMQKIDDKKAFSNVADSVITQLSFKDSKKLSKVEDSERQLLNKKEKAEPKDGRELEKSVRKMSSDLHVLSQHSLGHISQSDVEERAAYFRKQRNKITIVGNVAMKRPETAKAARIAMSSKSICYTANKEILNKRQILASKLKYEIDHINN</sequence>
<evidence type="ECO:0000256" key="4">
    <source>
        <dbReference type="ARBA" id="ARBA00021815"/>
    </source>
</evidence>
<evidence type="ECO:0000313" key="13">
    <source>
        <dbReference type="Proteomes" id="UP000276991"/>
    </source>
</evidence>
<evidence type="ECO:0000256" key="3">
    <source>
        <dbReference type="ARBA" id="ARBA00007460"/>
    </source>
</evidence>
<keyword evidence="8" id="KW-0966">Cell projection</keyword>
<keyword evidence="5" id="KW-0963">Cytoplasm</keyword>
<dbReference type="InterPro" id="IPR042541">
    <property type="entry name" value="BART_sf"/>
</dbReference>